<protein>
    <submittedName>
        <fullName evidence="6">Helix-turn-helix transcriptional regulator</fullName>
    </submittedName>
</protein>
<dbReference type="EMBL" id="JARPXL010000014">
    <property type="protein sequence ID" value="MDT2545365.1"/>
    <property type="molecule type" value="Genomic_DNA"/>
</dbReference>
<evidence type="ECO:0000313" key="7">
    <source>
        <dbReference type="Proteomes" id="UP001254770"/>
    </source>
</evidence>
<dbReference type="PROSITE" id="PS00622">
    <property type="entry name" value="HTH_LUXR_1"/>
    <property type="match status" value="1"/>
</dbReference>
<reference evidence="6" key="1">
    <citation type="submission" date="2023-03" db="EMBL/GenBank/DDBJ databases">
        <authorList>
            <person name="Shen W."/>
            <person name="Cai J."/>
        </authorList>
    </citation>
    <scope>NUCLEOTIDE SEQUENCE</scope>
    <source>
        <strain evidence="5">B646-2</strain>
        <strain evidence="6">Y15</strain>
    </source>
</reference>
<dbReference type="GO" id="GO:0003677">
    <property type="term" value="F:DNA binding"/>
    <property type="evidence" value="ECO:0007669"/>
    <property type="project" value="UniProtKB-KW"/>
</dbReference>
<dbReference type="Proteomes" id="UP001249240">
    <property type="component" value="Unassembled WGS sequence"/>
</dbReference>
<feature type="domain" description="HTH luxR-type" evidence="4">
    <location>
        <begin position="302"/>
        <end position="367"/>
    </location>
</feature>
<organism evidence="6 7">
    <name type="scientific">Enterococcus raffinosus</name>
    <dbReference type="NCBI Taxonomy" id="71452"/>
    <lineage>
        <taxon>Bacteria</taxon>
        <taxon>Bacillati</taxon>
        <taxon>Bacillota</taxon>
        <taxon>Bacilli</taxon>
        <taxon>Lactobacillales</taxon>
        <taxon>Enterococcaceae</taxon>
        <taxon>Enterococcus</taxon>
    </lineage>
</organism>
<dbReference type="SUPFAM" id="SSF46894">
    <property type="entry name" value="C-terminal effector domain of the bipartite response regulators"/>
    <property type="match status" value="1"/>
</dbReference>
<comment type="caution">
    <text evidence="6">The sequence shown here is derived from an EMBL/GenBank/DDBJ whole genome shotgun (WGS) entry which is preliminary data.</text>
</comment>
<evidence type="ECO:0000259" key="4">
    <source>
        <dbReference type="PROSITE" id="PS50043"/>
    </source>
</evidence>
<dbReference type="InterPro" id="IPR036388">
    <property type="entry name" value="WH-like_DNA-bd_sf"/>
</dbReference>
<evidence type="ECO:0000256" key="2">
    <source>
        <dbReference type="ARBA" id="ARBA00023125"/>
    </source>
</evidence>
<keyword evidence="2" id="KW-0238">DNA-binding</keyword>
<evidence type="ECO:0000256" key="3">
    <source>
        <dbReference type="ARBA" id="ARBA00023163"/>
    </source>
</evidence>
<dbReference type="CDD" id="cd06170">
    <property type="entry name" value="LuxR_C_like"/>
    <property type="match status" value="1"/>
</dbReference>
<gene>
    <name evidence="6" type="ORF">P7D69_13525</name>
    <name evidence="5" type="ORF">P7D78_00680</name>
</gene>
<dbReference type="PANTHER" id="PTHR44688:SF16">
    <property type="entry name" value="DNA-BINDING TRANSCRIPTIONAL ACTIVATOR DEVR_DOSR"/>
    <property type="match status" value="1"/>
</dbReference>
<keyword evidence="3" id="KW-0804">Transcription</keyword>
<dbReference type="PRINTS" id="PR00038">
    <property type="entry name" value="HTHLUXR"/>
</dbReference>
<evidence type="ECO:0000313" key="6">
    <source>
        <dbReference type="EMBL" id="MDT2545365.1"/>
    </source>
</evidence>
<accession>A0AAP5NCC8</accession>
<dbReference type="InterPro" id="IPR016032">
    <property type="entry name" value="Sig_transdc_resp-reg_C-effctor"/>
</dbReference>
<proteinExistence type="predicted"/>
<dbReference type="GeneID" id="67041902"/>
<dbReference type="PANTHER" id="PTHR44688">
    <property type="entry name" value="DNA-BINDING TRANSCRIPTIONAL ACTIVATOR DEVR_DOSR"/>
    <property type="match status" value="1"/>
</dbReference>
<dbReference type="Gene3D" id="1.10.10.10">
    <property type="entry name" value="Winged helix-like DNA-binding domain superfamily/Winged helix DNA-binding domain"/>
    <property type="match status" value="1"/>
</dbReference>
<dbReference type="RefSeq" id="WP_028020067.1">
    <property type="nucleotide sequence ID" value="NZ_CABLCA010000002.1"/>
</dbReference>
<evidence type="ECO:0000256" key="1">
    <source>
        <dbReference type="ARBA" id="ARBA00023015"/>
    </source>
</evidence>
<dbReference type="EMBL" id="JARPXM010000001">
    <property type="protein sequence ID" value="MDT2536623.1"/>
    <property type="molecule type" value="Genomic_DNA"/>
</dbReference>
<keyword evidence="1" id="KW-0805">Transcription regulation</keyword>
<dbReference type="Pfam" id="PF00196">
    <property type="entry name" value="GerE"/>
    <property type="match status" value="1"/>
</dbReference>
<evidence type="ECO:0000313" key="5">
    <source>
        <dbReference type="EMBL" id="MDT2536623.1"/>
    </source>
</evidence>
<dbReference type="PROSITE" id="PS50043">
    <property type="entry name" value="HTH_LUXR_2"/>
    <property type="match status" value="1"/>
</dbReference>
<dbReference type="SMART" id="SM00421">
    <property type="entry name" value="HTH_LUXR"/>
    <property type="match status" value="1"/>
</dbReference>
<dbReference type="InterPro" id="IPR000792">
    <property type="entry name" value="Tscrpt_reg_LuxR_C"/>
</dbReference>
<dbReference type="AlphaFoldDB" id="A0AAP5NCC8"/>
<dbReference type="GO" id="GO:0006355">
    <property type="term" value="P:regulation of DNA-templated transcription"/>
    <property type="evidence" value="ECO:0007669"/>
    <property type="project" value="InterPro"/>
</dbReference>
<sequence>MNVDKNGQVDFFSEISEYQITAREFFSATLLEYLEKNFGWDRVLISYFDTEGNFLSWTDWTGQLVNYKNHPYRNFVEVDEIRQQVFREALNDHLTYFNVIPRLYKSTEVLGKEEYDSSSYVRFIEKNFRQHYSVTMAFGINAYIQVVFFKDLQLGDFTEKELEDLKEIYVYLANSYKNFKKYEQSKIIQKIQNEIILSGEKAYLITDDFTHVMNHSQAAIDCLSDILGPSVAEQISSTEPCSWLPFLLGDENQTCSKAVRTRIVQNYVFKIYTYDQTYSNGIIDRYHWITISKKDQEKSSKSLENTLPLTNTEFKVAELLYRGFTYKDIAEKMVISYHTVKKHVQNIYSKCKVNSRYELSQLFDNKK</sequence>
<name>A0AAP5NCC8_9ENTE</name>
<dbReference type="Proteomes" id="UP001254770">
    <property type="component" value="Unassembled WGS sequence"/>
</dbReference>